<name>A0A0W8FE13_9ZZZZ</name>
<protein>
    <submittedName>
        <fullName evidence="1">Uncharacterized protein</fullName>
    </submittedName>
</protein>
<dbReference type="EMBL" id="LNQE01001325">
    <property type="protein sequence ID" value="KUG19119.1"/>
    <property type="molecule type" value="Genomic_DNA"/>
</dbReference>
<accession>A0A0W8FE13</accession>
<sequence length="170" mass="19348">MHPSILLQPGTFTVLLAPEERLVQILHRHAPHFQRYLTLYVCGNYSRILNGIDRRCPEFSVQRAFTGFQLQKILAEAHQTIIWVEHDPTLYEENGVPVRLISLALKDAARTSAVVLCSPACDPVLCEMARFADRIFYLETADGRLPYRAQATGLSREKPPSQSQTRLEIF</sequence>
<organism evidence="1">
    <name type="scientific">hydrocarbon metagenome</name>
    <dbReference type="NCBI Taxonomy" id="938273"/>
    <lineage>
        <taxon>unclassified sequences</taxon>
        <taxon>metagenomes</taxon>
        <taxon>ecological metagenomes</taxon>
    </lineage>
</organism>
<proteinExistence type="predicted"/>
<gene>
    <name evidence="1" type="ORF">ASZ90_011167</name>
</gene>
<evidence type="ECO:0000313" key="1">
    <source>
        <dbReference type="EMBL" id="KUG19119.1"/>
    </source>
</evidence>
<dbReference type="AlphaFoldDB" id="A0A0W8FE13"/>
<comment type="caution">
    <text evidence="1">The sequence shown here is derived from an EMBL/GenBank/DDBJ whole genome shotgun (WGS) entry which is preliminary data.</text>
</comment>
<reference evidence="1" key="1">
    <citation type="journal article" date="2015" name="Proc. Natl. Acad. Sci. U.S.A.">
        <title>Networks of energetic and metabolic interactions define dynamics in microbial communities.</title>
        <authorList>
            <person name="Embree M."/>
            <person name="Liu J.K."/>
            <person name="Al-Bassam M.M."/>
            <person name="Zengler K."/>
        </authorList>
    </citation>
    <scope>NUCLEOTIDE SEQUENCE</scope>
</reference>